<dbReference type="AlphaFoldDB" id="A0AAD9UXT3"/>
<feature type="domain" description="Ribosomal protein/NADH dehydrogenase" evidence="9">
    <location>
        <begin position="35"/>
        <end position="107"/>
    </location>
</feature>
<evidence type="ECO:0000256" key="3">
    <source>
        <dbReference type="ARBA" id="ARBA00022980"/>
    </source>
</evidence>
<dbReference type="InterPro" id="IPR007741">
    <property type="entry name" value="Ribosomal_mL43/mS25/NADH_DH"/>
</dbReference>
<dbReference type="GO" id="GO:0003735">
    <property type="term" value="F:structural constituent of ribosome"/>
    <property type="evidence" value="ECO:0007669"/>
    <property type="project" value="InterPro"/>
</dbReference>
<evidence type="ECO:0000256" key="4">
    <source>
        <dbReference type="ARBA" id="ARBA00023128"/>
    </source>
</evidence>
<proteinExistence type="inferred from homology"/>
<keyword evidence="11" id="KW-1185">Reference proteome</keyword>
<gene>
    <name evidence="10" type="ORF">P5673_024624</name>
</gene>
<dbReference type="EMBL" id="JARQWQ010000073">
    <property type="protein sequence ID" value="KAK2553924.1"/>
    <property type="molecule type" value="Genomic_DNA"/>
</dbReference>
<organism evidence="10 11">
    <name type="scientific">Acropora cervicornis</name>
    <name type="common">Staghorn coral</name>
    <dbReference type="NCBI Taxonomy" id="6130"/>
    <lineage>
        <taxon>Eukaryota</taxon>
        <taxon>Metazoa</taxon>
        <taxon>Cnidaria</taxon>
        <taxon>Anthozoa</taxon>
        <taxon>Hexacorallia</taxon>
        <taxon>Scleractinia</taxon>
        <taxon>Astrocoeniina</taxon>
        <taxon>Acroporidae</taxon>
        <taxon>Acropora</taxon>
    </lineage>
</organism>
<dbReference type="GO" id="GO:0005840">
    <property type="term" value="C:ribosome"/>
    <property type="evidence" value="ECO:0007669"/>
    <property type="project" value="UniProtKB-KW"/>
</dbReference>
<evidence type="ECO:0000256" key="2">
    <source>
        <dbReference type="ARBA" id="ARBA00008046"/>
    </source>
</evidence>
<keyword evidence="3 10" id="KW-0689">Ribosomal protein</keyword>
<comment type="subcellular location">
    <subcellularLocation>
        <location evidence="1">Mitochondrion</location>
    </subcellularLocation>
</comment>
<name>A0AAD9UXT3_ACRCE</name>
<comment type="similarity">
    <text evidence="2">Belongs to the mitochondrion-specific ribosomal protein mS25 family.</text>
</comment>
<evidence type="ECO:0000259" key="9">
    <source>
        <dbReference type="SMART" id="SM00916"/>
    </source>
</evidence>
<dbReference type="InterPro" id="IPR040049">
    <property type="entry name" value="Ribosomal_mS25/mL61"/>
</dbReference>
<dbReference type="SMART" id="SM00916">
    <property type="entry name" value="L51_S25_CI-B8"/>
    <property type="match status" value="1"/>
</dbReference>
<dbReference type="PANTHER" id="PTHR13274">
    <property type="entry name" value="MITOCHONDRIAL RIBOSOMAL PROTEIN S25"/>
    <property type="match status" value="1"/>
</dbReference>
<evidence type="ECO:0000256" key="8">
    <source>
        <dbReference type="SAM" id="MobiDB-lite"/>
    </source>
</evidence>
<evidence type="ECO:0000313" key="10">
    <source>
        <dbReference type="EMBL" id="KAK2553924.1"/>
    </source>
</evidence>
<reference evidence="10" key="1">
    <citation type="journal article" date="2023" name="G3 (Bethesda)">
        <title>Whole genome assembly and annotation of the endangered Caribbean coral Acropora cervicornis.</title>
        <authorList>
            <person name="Selwyn J.D."/>
            <person name="Vollmer S.V."/>
        </authorList>
    </citation>
    <scope>NUCLEOTIDE SEQUENCE</scope>
    <source>
        <strain evidence="10">K2</strain>
    </source>
</reference>
<evidence type="ECO:0000256" key="7">
    <source>
        <dbReference type="ARBA" id="ARBA00035369"/>
    </source>
</evidence>
<dbReference type="PANTHER" id="PTHR13274:SF2">
    <property type="entry name" value="SMALL RIBOSOMAL SUBUNIT PROTEIN MS25"/>
    <property type="match status" value="1"/>
</dbReference>
<feature type="region of interest" description="Disordered" evidence="8">
    <location>
        <begin position="149"/>
        <end position="169"/>
    </location>
</feature>
<dbReference type="GO" id="GO:0005739">
    <property type="term" value="C:mitochondrion"/>
    <property type="evidence" value="ECO:0007669"/>
    <property type="project" value="UniProtKB-SubCell"/>
</dbReference>
<keyword evidence="4" id="KW-0496">Mitochondrion</keyword>
<dbReference type="Pfam" id="PF05047">
    <property type="entry name" value="L51_S25_CI-B8"/>
    <property type="match status" value="1"/>
</dbReference>
<evidence type="ECO:0000256" key="5">
    <source>
        <dbReference type="ARBA" id="ARBA00023274"/>
    </source>
</evidence>
<reference evidence="10" key="2">
    <citation type="journal article" date="2023" name="Science">
        <title>Genomic signatures of disease resistance in endangered staghorn corals.</title>
        <authorList>
            <person name="Vollmer S.V."/>
            <person name="Selwyn J.D."/>
            <person name="Despard B.A."/>
            <person name="Roesel C.L."/>
        </authorList>
    </citation>
    <scope>NUCLEOTIDE SEQUENCE</scope>
    <source>
        <strain evidence="10">K2</strain>
    </source>
</reference>
<dbReference type="Gene3D" id="3.40.30.10">
    <property type="entry name" value="Glutaredoxin"/>
    <property type="match status" value="1"/>
</dbReference>
<dbReference type="GO" id="GO:1990904">
    <property type="term" value="C:ribonucleoprotein complex"/>
    <property type="evidence" value="ECO:0007669"/>
    <property type="project" value="UniProtKB-KW"/>
</dbReference>
<dbReference type="Proteomes" id="UP001249851">
    <property type="component" value="Unassembled WGS sequence"/>
</dbReference>
<protein>
    <recommendedName>
        <fullName evidence="6">Small ribosomal subunit protein mS25</fullName>
    </recommendedName>
    <alternativeName>
        <fullName evidence="7">28S ribosomal protein S25, mitochondrial</fullName>
    </alternativeName>
</protein>
<comment type="caution">
    <text evidence="10">The sequence shown here is derived from an EMBL/GenBank/DDBJ whole genome shotgun (WGS) entry which is preliminary data.</text>
</comment>
<dbReference type="InterPro" id="IPR036249">
    <property type="entry name" value="Thioredoxin-like_sf"/>
</dbReference>
<evidence type="ECO:0000256" key="1">
    <source>
        <dbReference type="ARBA" id="ARBA00004173"/>
    </source>
</evidence>
<dbReference type="SUPFAM" id="SSF52833">
    <property type="entry name" value="Thioredoxin-like"/>
    <property type="match status" value="1"/>
</dbReference>
<evidence type="ECO:0000313" key="11">
    <source>
        <dbReference type="Proteomes" id="UP001249851"/>
    </source>
</evidence>
<evidence type="ECO:0000256" key="6">
    <source>
        <dbReference type="ARBA" id="ARBA00035139"/>
    </source>
</evidence>
<keyword evidence="5" id="KW-0687">Ribonucleoprotein</keyword>
<sequence length="169" mass="19206">MPSGRFPFRRTYEFLSAGNLVLKSSVKTVLLNYTHRKNSLGLRNFIFKDVPQIQFKNRTVQIMTLRNQSDIPLINVFLGDGRKITIDVESKTGPEILGIFGKVAGATELERKDRAMPKYPGRFNPANFGKYGHCYCICEKPGQFPCPSRVPHPEAKKPKFWQQKTEATG</sequence>
<accession>A0AAD9UXT3</accession>